<evidence type="ECO:0000313" key="25">
    <source>
        <dbReference type="Proteomes" id="UP000002279"/>
    </source>
</evidence>
<evidence type="ECO:0000256" key="8">
    <source>
        <dbReference type="ARBA" id="ARBA00022529"/>
    </source>
</evidence>
<dbReference type="GO" id="GO:0020037">
    <property type="term" value="F:heme binding"/>
    <property type="evidence" value="ECO:0007669"/>
    <property type="project" value="InterPro"/>
</dbReference>
<comment type="catalytic activity">
    <reaction evidence="20">
        <text>thiocyanate + H2O2 + H(+) = hypothiocyanous acid + H2O</text>
        <dbReference type="Rhea" id="RHEA:69416"/>
        <dbReference type="ChEBI" id="CHEBI:15377"/>
        <dbReference type="ChEBI" id="CHEBI:15378"/>
        <dbReference type="ChEBI" id="CHEBI:16240"/>
        <dbReference type="ChEBI" id="CHEBI:18022"/>
        <dbReference type="ChEBI" id="CHEBI:133907"/>
    </reaction>
    <physiologicalReaction direction="left-to-right" evidence="20">
        <dbReference type="Rhea" id="RHEA:69417"/>
    </physiologicalReaction>
</comment>
<evidence type="ECO:0000256" key="12">
    <source>
        <dbReference type="ARBA" id="ARBA00022723"/>
    </source>
</evidence>
<keyword evidence="16 23" id="KW-0408">Iron</keyword>
<dbReference type="GO" id="GO:0046872">
    <property type="term" value="F:metal ion binding"/>
    <property type="evidence" value="ECO:0007669"/>
    <property type="project" value="UniProtKB-KW"/>
</dbReference>
<feature type="binding site" description="axial binding residue" evidence="23">
    <location>
        <position position="513"/>
    </location>
    <ligand>
        <name>heme b</name>
        <dbReference type="ChEBI" id="CHEBI:60344"/>
    </ligand>
    <ligandPart>
        <name>Fe</name>
        <dbReference type="ChEBI" id="CHEBI:18248"/>
    </ligandPart>
</feature>
<evidence type="ECO:0000256" key="13">
    <source>
        <dbReference type="ARBA" id="ARBA00022729"/>
    </source>
</evidence>
<dbReference type="CDD" id="cd09824">
    <property type="entry name" value="myeloperoxidase_like"/>
    <property type="match status" value="1"/>
</dbReference>
<dbReference type="GO" id="GO:0004601">
    <property type="term" value="F:peroxidase activity"/>
    <property type="evidence" value="ECO:0000318"/>
    <property type="project" value="GO_Central"/>
</dbReference>
<dbReference type="InterPro" id="IPR010255">
    <property type="entry name" value="Haem_peroxidase_sf"/>
</dbReference>
<evidence type="ECO:0000256" key="5">
    <source>
        <dbReference type="ARBA" id="ARBA00017050"/>
    </source>
</evidence>
<dbReference type="InterPro" id="IPR019791">
    <property type="entry name" value="Haem_peroxidase_animal"/>
</dbReference>
<dbReference type="InParanoid" id="F7CCN5"/>
<dbReference type="Pfam" id="PF03098">
    <property type="entry name" value="An_peroxidase"/>
    <property type="match status" value="1"/>
</dbReference>
<dbReference type="OMA" id="QNKMMTR"/>
<comment type="catalytic activity">
    <reaction evidence="21">
        <text>iodide + H2O2 = hypoiodite + H2O</text>
        <dbReference type="Rhea" id="RHEA:69420"/>
        <dbReference type="ChEBI" id="CHEBI:15377"/>
        <dbReference type="ChEBI" id="CHEBI:16240"/>
        <dbReference type="ChEBI" id="CHEBI:16382"/>
        <dbReference type="ChEBI" id="CHEBI:29232"/>
    </reaction>
    <physiologicalReaction direction="left-to-right" evidence="21">
        <dbReference type="Rhea" id="RHEA:69421"/>
    </physiologicalReaction>
</comment>
<keyword evidence="17" id="KW-0944">Nitration</keyword>
<dbReference type="GO" id="GO:0016323">
    <property type="term" value="C:basolateral plasma membrane"/>
    <property type="evidence" value="ECO:0007669"/>
    <property type="project" value="Ensembl"/>
</dbReference>
<evidence type="ECO:0000313" key="24">
    <source>
        <dbReference type="Ensembl" id="ENSOANP00000013491.2"/>
    </source>
</evidence>
<dbReference type="PRINTS" id="PR00457">
    <property type="entry name" value="ANPEROXIDASE"/>
</dbReference>
<dbReference type="FunCoup" id="F7CCN5">
    <property type="interactions" value="35"/>
</dbReference>
<comment type="subcellular location">
    <subcellularLocation>
        <location evidence="2">Cytoplasm</location>
    </subcellularLocation>
    <subcellularLocation>
        <location evidence="3">Secreted</location>
    </subcellularLocation>
</comment>
<evidence type="ECO:0000256" key="19">
    <source>
        <dbReference type="ARBA" id="ARBA00034001"/>
    </source>
</evidence>
<dbReference type="InterPro" id="IPR037120">
    <property type="entry name" value="Haem_peroxidase_sf_animal"/>
</dbReference>
<evidence type="ECO:0000256" key="3">
    <source>
        <dbReference type="ARBA" id="ARBA00004613"/>
    </source>
</evidence>
<evidence type="ECO:0000256" key="2">
    <source>
        <dbReference type="ARBA" id="ARBA00004496"/>
    </source>
</evidence>
<evidence type="ECO:0000256" key="18">
    <source>
        <dbReference type="ARBA" id="ARBA00023157"/>
    </source>
</evidence>
<organism evidence="24 25">
    <name type="scientific">Ornithorhynchus anatinus</name>
    <name type="common">Duckbill platypus</name>
    <dbReference type="NCBI Taxonomy" id="9258"/>
    <lineage>
        <taxon>Eukaryota</taxon>
        <taxon>Metazoa</taxon>
        <taxon>Chordata</taxon>
        <taxon>Craniata</taxon>
        <taxon>Vertebrata</taxon>
        <taxon>Euteleostomi</taxon>
        <taxon>Mammalia</taxon>
        <taxon>Monotremata</taxon>
        <taxon>Ornithorhynchidae</taxon>
        <taxon>Ornithorhynchus</taxon>
    </lineage>
</organism>
<keyword evidence="6" id="KW-0963">Cytoplasm</keyword>
<keyword evidence="11 23" id="KW-0349">Heme</keyword>
<evidence type="ECO:0000256" key="20">
    <source>
        <dbReference type="ARBA" id="ARBA00047735"/>
    </source>
</evidence>
<evidence type="ECO:0000256" key="4">
    <source>
        <dbReference type="ARBA" id="ARBA00012313"/>
    </source>
</evidence>
<dbReference type="AlphaFoldDB" id="F7CCN5"/>
<evidence type="ECO:0000256" key="17">
    <source>
        <dbReference type="ARBA" id="ARBA00023074"/>
    </source>
</evidence>
<dbReference type="FunFam" id="1.10.640.10:FF:000001">
    <property type="entry name" value="Peroxidasin homolog"/>
    <property type="match status" value="1"/>
</dbReference>
<dbReference type="EC" id="1.11.1.7" evidence="4"/>
<evidence type="ECO:0000256" key="23">
    <source>
        <dbReference type="PIRSR" id="PIRSR619791-2"/>
    </source>
</evidence>
<keyword evidence="14" id="KW-0106">Calcium</keyword>
<comment type="similarity">
    <text evidence="22">Belongs to the peroxidase family. XPO subfamily.</text>
</comment>
<name>F7CCN5_ORNAN</name>
<proteinExistence type="inferred from homology"/>
<dbReference type="Proteomes" id="UP000002279">
    <property type="component" value="Chromosome 17"/>
</dbReference>
<dbReference type="STRING" id="9258.ENSOANP00000013491"/>
<dbReference type="SUPFAM" id="SSF48113">
    <property type="entry name" value="Heme-dependent peroxidases"/>
    <property type="match status" value="1"/>
</dbReference>
<protein>
    <recommendedName>
        <fullName evidence="5">Lactoperoxidase</fullName>
        <ecNumber evidence="4">1.11.1.7</ecNumber>
    </recommendedName>
</protein>
<keyword evidence="9" id="KW-0597">Phosphoprotein</keyword>
<dbReference type="HOGENOM" id="CLU_006087_1_1_1"/>
<dbReference type="Gene3D" id="1.10.640.10">
    <property type="entry name" value="Haem peroxidase domain superfamily, animal type"/>
    <property type="match status" value="1"/>
</dbReference>
<evidence type="ECO:0000256" key="11">
    <source>
        <dbReference type="ARBA" id="ARBA00022617"/>
    </source>
</evidence>
<keyword evidence="8" id="KW-0929">Antimicrobial</keyword>
<evidence type="ECO:0000256" key="7">
    <source>
        <dbReference type="ARBA" id="ARBA00022525"/>
    </source>
</evidence>
<dbReference type="PROSITE" id="PS50292">
    <property type="entry name" value="PEROXIDASE_3"/>
    <property type="match status" value="1"/>
</dbReference>
<dbReference type="eggNOG" id="KOG2408">
    <property type="taxonomic scope" value="Eukaryota"/>
</dbReference>
<dbReference type="Bgee" id="ENSOANG00000008483">
    <property type="expression patterns" value="Expressed in adult mammalian kidney and 1 other cell type or tissue"/>
</dbReference>
<reference evidence="24 25" key="1">
    <citation type="journal article" date="2008" name="Nature">
        <title>Genome analysis of the platypus reveals unique signatures of evolution.</title>
        <authorList>
            <person name="Warren W.C."/>
            <person name="Hillier L.W."/>
            <person name="Marshall Graves J.A."/>
            <person name="Birney E."/>
            <person name="Ponting C.P."/>
            <person name="Grutzner F."/>
            <person name="Belov K."/>
            <person name="Miller W."/>
            <person name="Clarke L."/>
            <person name="Chinwalla A.T."/>
            <person name="Yang S.P."/>
            <person name="Heger A."/>
            <person name="Locke D.P."/>
            <person name="Miethke P."/>
            <person name="Waters P.D."/>
            <person name="Veyrunes F."/>
            <person name="Fulton L."/>
            <person name="Fulton B."/>
            <person name="Graves T."/>
            <person name="Wallis J."/>
            <person name="Puente X.S."/>
            <person name="Lopez-Otin C."/>
            <person name="Ordonez G.R."/>
            <person name="Eichler E.E."/>
            <person name="Chen L."/>
            <person name="Cheng Z."/>
            <person name="Deakin J.E."/>
            <person name="Alsop A."/>
            <person name="Thompson K."/>
            <person name="Kirby P."/>
            <person name="Papenfuss A.T."/>
            <person name="Wakefield M.J."/>
            <person name="Olender T."/>
            <person name="Lancet D."/>
            <person name="Huttley G.A."/>
            <person name="Smit A.F."/>
            <person name="Pask A."/>
            <person name="Temple-Smith P."/>
            <person name="Batzer M.A."/>
            <person name="Walker J.A."/>
            <person name="Konkel M.K."/>
            <person name="Harris R.S."/>
            <person name="Whittington C.M."/>
            <person name="Wong E.S."/>
            <person name="Gemmell N.J."/>
            <person name="Buschiazzo E."/>
            <person name="Vargas Jentzsch I.M."/>
            <person name="Merkel A."/>
            <person name="Schmitz J."/>
            <person name="Zemann A."/>
            <person name="Churakov G."/>
            <person name="Kriegs J.O."/>
            <person name="Brosius J."/>
            <person name="Murchison E.P."/>
            <person name="Sachidanandam R."/>
            <person name="Smith C."/>
            <person name="Hannon G.J."/>
            <person name="Tsend-Ayush E."/>
            <person name="McMillan D."/>
            <person name="Attenborough R."/>
            <person name="Rens W."/>
            <person name="Ferguson-Smith M."/>
            <person name="Lefevre C.M."/>
            <person name="Sharp J.A."/>
            <person name="Nicholas K.R."/>
            <person name="Ray D.A."/>
            <person name="Kube M."/>
            <person name="Reinhardt R."/>
            <person name="Pringle T.H."/>
            <person name="Taylor J."/>
            <person name="Jones R.C."/>
            <person name="Nixon B."/>
            <person name="Dacheux J.L."/>
            <person name="Niwa H."/>
            <person name="Sekita Y."/>
            <person name="Huang X."/>
            <person name="Stark A."/>
            <person name="Kheradpour P."/>
            <person name="Kellis M."/>
            <person name="Flicek P."/>
            <person name="Chen Y."/>
            <person name="Webber C."/>
            <person name="Hardison R."/>
            <person name="Nelson J."/>
            <person name="Hallsworth-Pepin K."/>
            <person name="Delehaunty K."/>
            <person name="Markovic C."/>
            <person name="Minx P."/>
            <person name="Feng Y."/>
            <person name="Kremitzki C."/>
            <person name="Mitreva M."/>
            <person name="Glasscock J."/>
            <person name="Wylie T."/>
            <person name="Wohldmann P."/>
            <person name="Thiru P."/>
            <person name="Nhan M.N."/>
            <person name="Pohl C.S."/>
            <person name="Smith S.M."/>
            <person name="Hou S."/>
            <person name="Nefedov M."/>
            <person name="de Jong P.J."/>
            <person name="Renfree M.B."/>
            <person name="Mardis E.R."/>
            <person name="Wilson R.K."/>
        </authorList>
    </citation>
    <scope>NUCLEOTIDE SEQUENCE [LARGE SCALE GENOMIC DNA]</scope>
    <source>
        <strain evidence="24 25">Glennie</strain>
    </source>
</reference>
<keyword evidence="12 23" id="KW-0479">Metal-binding</keyword>
<evidence type="ECO:0000256" key="16">
    <source>
        <dbReference type="ARBA" id="ARBA00023004"/>
    </source>
</evidence>
<dbReference type="GeneTree" id="ENSGT00940000160488"/>
<keyword evidence="13" id="KW-0732">Signal</keyword>
<dbReference type="Ensembl" id="ENSOANT00000013494.2">
    <property type="protein sequence ID" value="ENSOANP00000013491.2"/>
    <property type="gene ID" value="ENSOANG00000008483.3"/>
</dbReference>
<keyword evidence="25" id="KW-1185">Reference proteome</keyword>
<reference evidence="24" key="3">
    <citation type="submission" date="2025-09" db="UniProtKB">
        <authorList>
            <consortium name="Ensembl"/>
        </authorList>
    </citation>
    <scope>IDENTIFICATION</scope>
    <source>
        <strain evidence="24">Glennie</strain>
    </source>
</reference>
<gene>
    <name evidence="24" type="primary">LPO</name>
</gene>
<keyword evidence="7" id="KW-0964">Secreted</keyword>
<evidence type="ECO:0000256" key="1">
    <source>
        <dbReference type="ARBA" id="ARBA00001970"/>
    </source>
</evidence>
<evidence type="ECO:0000256" key="6">
    <source>
        <dbReference type="ARBA" id="ARBA00022490"/>
    </source>
</evidence>
<dbReference type="GO" id="GO:0006979">
    <property type="term" value="P:response to oxidative stress"/>
    <property type="evidence" value="ECO:0007669"/>
    <property type="project" value="InterPro"/>
</dbReference>
<keyword evidence="18" id="KW-1015">Disulfide bond</keyword>
<comment type="catalytic activity">
    <reaction evidence="19">
        <text>2 a phenolic donor + H2O2 = 2 a phenolic radical donor + 2 H2O</text>
        <dbReference type="Rhea" id="RHEA:56136"/>
        <dbReference type="ChEBI" id="CHEBI:15377"/>
        <dbReference type="ChEBI" id="CHEBI:16240"/>
        <dbReference type="ChEBI" id="CHEBI:139520"/>
        <dbReference type="ChEBI" id="CHEBI:139521"/>
        <dbReference type="EC" id="1.11.1.7"/>
    </reaction>
    <physiologicalReaction direction="left-to-right" evidence="19">
        <dbReference type="Rhea" id="RHEA:56137"/>
    </physiologicalReaction>
</comment>
<dbReference type="GO" id="GO:0005615">
    <property type="term" value="C:extracellular space"/>
    <property type="evidence" value="ECO:0000318"/>
    <property type="project" value="GO_Central"/>
</dbReference>
<comment type="cofactor">
    <cofactor evidence="1">
        <name>heme b</name>
        <dbReference type="ChEBI" id="CHEBI:60344"/>
    </cofactor>
</comment>
<dbReference type="GO" id="GO:0140825">
    <property type="term" value="F:lactoperoxidase activity"/>
    <property type="evidence" value="ECO:0007669"/>
    <property type="project" value="UniProtKB-EC"/>
</dbReference>
<evidence type="ECO:0000256" key="10">
    <source>
        <dbReference type="ARBA" id="ARBA00022559"/>
    </source>
</evidence>
<evidence type="ECO:0000256" key="15">
    <source>
        <dbReference type="ARBA" id="ARBA00023002"/>
    </source>
</evidence>
<evidence type="ECO:0000256" key="14">
    <source>
        <dbReference type="ARBA" id="ARBA00022837"/>
    </source>
</evidence>
<dbReference type="GO" id="GO:0005737">
    <property type="term" value="C:cytoplasm"/>
    <property type="evidence" value="ECO:0007669"/>
    <property type="project" value="UniProtKB-SubCell"/>
</dbReference>
<dbReference type="PANTHER" id="PTHR11475">
    <property type="entry name" value="OXIDASE/PEROXIDASE"/>
    <property type="match status" value="1"/>
</dbReference>
<dbReference type="GO" id="GO:0001580">
    <property type="term" value="P:detection of chemical stimulus involved in sensory perception of bitter taste"/>
    <property type="evidence" value="ECO:0007669"/>
    <property type="project" value="Ensembl"/>
</dbReference>
<dbReference type="GO" id="GO:0042742">
    <property type="term" value="P:defense response to bacterium"/>
    <property type="evidence" value="ECO:0000318"/>
    <property type="project" value="GO_Central"/>
</dbReference>
<dbReference type="GO" id="GO:0036393">
    <property type="term" value="F:thiocyanate peroxidase activity"/>
    <property type="evidence" value="ECO:0007669"/>
    <property type="project" value="Ensembl"/>
</dbReference>
<keyword evidence="10" id="KW-0575">Peroxidase</keyword>
<dbReference type="PANTHER" id="PTHR11475:SF67">
    <property type="entry name" value="LACTOPEROXIDASE"/>
    <property type="match status" value="1"/>
</dbReference>
<evidence type="ECO:0000256" key="21">
    <source>
        <dbReference type="ARBA" id="ARBA00047922"/>
    </source>
</evidence>
<evidence type="ECO:0000256" key="9">
    <source>
        <dbReference type="ARBA" id="ARBA00022553"/>
    </source>
</evidence>
<accession>F7CCN5</accession>
<evidence type="ECO:0000256" key="22">
    <source>
        <dbReference type="ARBA" id="ARBA00061342"/>
    </source>
</evidence>
<sequence length="757" mass="85898">MPALFGPLTRKDVDRWYKNPAFLSSLRKPRQVAGEGLISGMKLFFPFVGVVATVVLLQPTASAAHGTHPSHPAISSAVSKAKDQVNKAFLGSRNKMKLVLNSTSPTSRQMAQFFKQAKGQTRMVIRNAQVWEESIKFLEKDTALTMMAGPNVTAPQVNLEKLFQEVGCDVQMPPLRCQEDSPYRTITGECNNRRNATLGAINRALARWLPADYEDGVSLPHGWKPEKKRNGFVLPLAREVSNKIAGYMNENEVLDQQRSVIFMQWGQWLDHELDFAPETEMGSSQYTKDQCDEHCIQEDNCFPIMFPPGDPKLKKQGLCMPFFRSGFVCPIEPTQSLVREQINALTSFVDASMIYGAEVGLATRLRNLTSPLGLLAVNQEFTDDGLPLLPFDSKKPNPCEFINATAGVPCFLAGDSRVSEQILLSVFHTLFLREHNRLARELKRLNPQWDGEKIYQEARKIMGAIVQIISYRDYLPIVLGDELEKMIPKYQGYDEEVDPRVANIFTFAFRFGHTEVPPTVFRLDEYFQPWGPEPELPLHTLFFNTWRLVKDGGVDPLVRGMLTKRSKIMKQNKMMSSELRDQLFQPTHKIHGFDLAAINIQRGRDHGLPDYNAWRRFCGLSQPQNVTELGAVLRNKDLAQKFADLYGTINNIDFWIGAIAEPFVPNGRVGPLLACLLGKQFRQIRDGDRFWWENPGVFTYQQRAALARISFSRLLCDNTRLTKVPRDSFKANNYPQDFVPCTSINKLDLSPWISIRS</sequence>
<reference evidence="24" key="2">
    <citation type="submission" date="2025-08" db="UniProtKB">
        <authorList>
            <consortium name="Ensembl"/>
        </authorList>
    </citation>
    <scope>IDENTIFICATION</scope>
    <source>
        <strain evidence="24">Glennie</strain>
    </source>
</reference>
<keyword evidence="15" id="KW-0560">Oxidoreductase</keyword>